<dbReference type="SUPFAM" id="SSF54534">
    <property type="entry name" value="FKBP-like"/>
    <property type="match status" value="2"/>
</dbReference>
<evidence type="ECO:0000256" key="4">
    <source>
        <dbReference type="ARBA" id="ARBA00023235"/>
    </source>
</evidence>
<evidence type="ECO:0000256" key="1">
    <source>
        <dbReference type="ARBA" id="ARBA00000971"/>
    </source>
</evidence>
<sequence>MNTSPSGLQFEDTVVGDGKEAKSGHDVSVHYTGWLYTKDGENWVKGAKFDSSKDRKQPFNFELDGGMVIRGWDEGVQGMKIGGSRTLVIPPELGYGARGAGGVIPPNATLIFEVELLGVSGGSEPITLNLTTLDSGLQFEDTKLGEGAEAKAGQRVTVHYTGWLYKDGARGKKFDSSKDRGDPFRFGLGEGEVIQGWDLGVQGMKVGGTRMLVIPAELGYGARGAGGVIPPNATLLFEVELLAV</sequence>
<comment type="function">
    <text evidence="5">PPIases accelerate the folding of proteins.</text>
</comment>
<evidence type="ECO:0000313" key="10">
    <source>
        <dbReference type="EMBL" id="MBB4841779.1"/>
    </source>
</evidence>
<dbReference type="InterPro" id="IPR046357">
    <property type="entry name" value="PPIase_dom_sf"/>
</dbReference>
<comment type="similarity">
    <text evidence="2 7">Belongs to the FKBP-type PPIase family.</text>
</comment>
<dbReference type="FunFam" id="3.10.50.40:FF:000006">
    <property type="entry name" value="Peptidyl-prolyl cis-trans isomerase"/>
    <property type="match status" value="2"/>
</dbReference>
<organism evidence="10 11">
    <name type="scientific">Roseateles oligotrophus</name>
    <dbReference type="NCBI Taxonomy" id="1769250"/>
    <lineage>
        <taxon>Bacteria</taxon>
        <taxon>Pseudomonadati</taxon>
        <taxon>Pseudomonadota</taxon>
        <taxon>Betaproteobacteria</taxon>
        <taxon>Burkholderiales</taxon>
        <taxon>Sphaerotilaceae</taxon>
        <taxon>Roseateles</taxon>
    </lineage>
</organism>
<dbReference type="InterPro" id="IPR001179">
    <property type="entry name" value="PPIase_FKBP_dom"/>
</dbReference>
<keyword evidence="3 6" id="KW-0697">Rotamase</keyword>
<name>A0A840L6J1_9BURK</name>
<dbReference type="EMBL" id="JACHLP010000001">
    <property type="protein sequence ID" value="MBB4841779.1"/>
    <property type="molecule type" value="Genomic_DNA"/>
</dbReference>
<proteinExistence type="inferred from homology"/>
<evidence type="ECO:0000256" key="5">
    <source>
        <dbReference type="ARBA" id="ARBA00056164"/>
    </source>
</evidence>
<accession>A0A840L6J1</accession>
<dbReference type="Proteomes" id="UP000562027">
    <property type="component" value="Unassembled WGS sequence"/>
</dbReference>
<keyword evidence="4 6" id="KW-0413">Isomerase</keyword>
<feature type="domain" description="PPIase FKBP-type" evidence="9">
    <location>
        <begin position="153"/>
        <end position="244"/>
    </location>
</feature>
<reference evidence="10 11" key="1">
    <citation type="submission" date="2020-08" db="EMBL/GenBank/DDBJ databases">
        <title>Functional genomics of gut bacteria from endangered species of beetles.</title>
        <authorList>
            <person name="Carlos-Shanley C."/>
        </authorList>
    </citation>
    <scope>NUCLEOTIDE SEQUENCE [LARGE SCALE GENOMIC DNA]</scope>
    <source>
        <strain evidence="10 11">S00239</strain>
    </source>
</reference>
<evidence type="ECO:0000256" key="2">
    <source>
        <dbReference type="ARBA" id="ARBA00006577"/>
    </source>
</evidence>
<evidence type="ECO:0000256" key="6">
    <source>
        <dbReference type="PROSITE-ProRule" id="PRU00277"/>
    </source>
</evidence>
<dbReference type="Gene3D" id="3.10.50.40">
    <property type="match status" value="2"/>
</dbReference>
<dbReference type="PANTHER" id="PTHR43811:SF19">
    <property type="entry name" value="39 KDA FK506-BINDING NUCLEAR PROTEIN"/>
    <property type="match status" value="1"/>
</dbReference>
<keyword evidence="11" id="KW-1185">Reference proteome</keyword>
<dbReference type="AlphaFoldDB" id="A0A840L6J1"/>
<feature type="region of interest" description="Disordered" evidence="8">
    <location>
        <begin position="1"/>
        <end position="22"/>
    </location>
</feature>
<feature type="domain" description="PPIase FKBP-type" evidence="9">
    <location>
        <begin position="24"/>
        <end position="120"/>
    </location>
</feature>
<evidence type="ECO:0000313" key="11">
    <source>
        <dbReference type="Proteomes" id="UP000562027"/>
    </source>
</evidence>
<gene>
    <name evidence="10" type="ORF">HNP55_000274</name>
</gene>
<dbReference type="EC" id="5.2.1.8" evidence="7"/>
<protein>
    <recommendedName>
        <fullName evidence="7">Peptidyl-prolyl cis-trans isomerase</fullName>
        <ecNumber evidence="7">5.2.1.8</ecNumber>
    </recommendedName>
</protein>
<evidence type="ECO:0000259" key="9">
    <source>
        <dbReference type="PROSITE" id="PS50059"/>
    </source>
</evidence>
<dbReference type="Pfam" id="PF00254">
    <property type="entry name" value="FKBP_C"/>
    <property type="match status" value="2"/>
</dbReference>
<evidence type="ECO:0000256" key="3">
    <source>
        <dbReference type="ARBA" id="ARBA00023110"/>
    </source>
</evidence>
<dbReference type="GO" id="GO:0003755">
    <property type="term" value="F:peptidyl-prolyl cis-trans isomerase activity"/>
    <property type="evidence" value="ECO:0007669"/>
    <property type="project" value="UniProtKB-UniRule"/>
</dbReference>
<evidence type="ECO:0000256" key="8">
    <source>
        <dbReference type="SAM" id="MobiDB-lite"/>
    </source>
</evidence>
<dbReference type="PROSITE" id="PS50059">
    <property type="entry name" value="FKBP_PPIASE"/>
    <property type="match status" value="2"/>
</dbReference>
<dbReference type="PANTHER" id="PTHR43811">
    <property type="entry name" value="FKBP-TYPE PEPTIDYL-PROLYL CIS-TRANS ISOMERASE FKPA"/>
    <property type="match status" value="1"/>
</dbReference>
<comment type="caution">
    <text evidence="10">The sequence shown here is derived from an EMBL/GenBank/DDBJ whole genome shotgun (WGS) entry which is preliminary data.</text>
</comment>
<comment type="catalytic activity">
    <reaction evidence="1 6 7">
        <text>[protein]-peptidylproline (omega=180) = [protein]-peptidylproline (omega=0)</text>
        <dbReference type="Rhea" id="RHEA:16237"/>
        <dbReference type="Rhea" id="RHEA-COMP:10747"/>
        <dbReference type="Rhea" id="RHEA-COMP:10748"/>
        <dbReference type="ChEBI" id="CHEBI:83833"/>
        <dbReference type="ChEBI" id="CHEBI:83834"/>
        <dbReference type="EC" id="5.2.1.8"/>
    </reaction>
</comment>
<evidence type="ECO:0000256" key="7">
    <source>
        <dbReference type="RuleBase" id="RU003915"/>
    </source>
</evidence>